<evidence type="ECO:0000313" key="12">
    <source>
        <dbReference type="Proteomes" id="UP000046392"/>
    </source>
</evidence>
<dbReference type="AlphaFoldDB" id="A0A0N5BKF5"/>
<protein>
    <recommendedName>
        <fullName evidence="3">Signal recognition particle receptor subunit beta</fullName>
    </recommendedName>
</protein>
<keyword evidence="5" id="KW-0547">Nucleotide-binding</keyword>
<dbReference type="Proteomes" id="UP000046392">
    <property type="component" value="Unplaced"/>
</dbReference>
<reference evidence="13" key="1">
    <citation type="submission" date="2017-02" db="UniProtKB">
        <authorList>
            <consortium name="WormBaseParasite"/>
        </authorList>
    </citation>
    <scope>IDENTIFICATION</scope>
</reference>
<evidence type="ECO:0000256" key="1">
    <source>
        <dbReference type="ARBA" id="ARBA00004389"/>
    </source>
</evidence>
<keyword evidence="8" id="KW-0342">GTP-binding</keyword>
<evidence type="ECO:0000256" key="6">
    <source>
        <dbReference type="ARBA" id="ARBA00022824"/>
    </source>
</evidence>
<accession>A0A0N5BKF5</accession>
<evidence type="ECO:0000256" key="7">
    <source>
        <dbReference type="ARBA" id="ARBA00022989"/>
    </source>
</evidence>
<evidence type="ECO:0000256" key="11">
    <source>
        <dbReference type="SAM" id="Phobius"/>
    </source>
</evidence>
<evidence type="ECO:0000256" key="8">
    <source>
        <dbReference type="ARBA" id="ARBA00023134"/>
    </source>
</evidence>
<evidence type="ECO:0000256" key="3">
    <source>
        <dbReference type="ARBA" id="ARBA00020256"/>
    </source>
</evidence>
<evidence type="ECO:0000256" key="9">
    <source>
        <dbReference type="ARBA" id="ARBA00023136"/>
    </source>
</evidence>
<dbReference type="InterPro" id="IPR027417">
    <property type="entry name" value="P-loop_NTPase"/>
</dbReference>
<dbReference type="STRING" id="174720.A0A0N5BKF5"/>
<keyword evidence="4 11" id="KW-0812">Transmembrane</keyword>
<keyword evidence="9 11" id="KW-0472">Membrane</keyword>
<dbReference type="SUPFAM" id="SSF52540">
    <property type="entry name" value="P-loop containing nucleoside triphosphate hydrolases"/>
    <property type="match status" value="1"/>
</dbReference>
<evidence type="ECO:0000256" key="4">
    <source>
        <dbReference type="ARBA" id="ARBA00022692"/>
    </source>
</evidence>
<evidence type="ECO:0000256" key="5">
    <source>
        <dbReference type="ARBA" id="ARBA00022741"/>
    </source>
</evidence>
<sequence>MTLSRFLEFDLTVLQLAFSLCIGLFTILFVYLFFKKASAHRNVILLTGLSDSGKTQIFSKLININKQIQSYASMQENIYNGAIANSSKEVSIVDFPGTLRLRSRLFSKWLSSELNTIKGIILVIDSSMFTKQARDIAELLYDILLKTKSSTNIFVACNKQDILLSKNKDVIRTTLEKDLGLINKSRSASLDTTDGSRKDELLTETGENFKWEDLPKLKIYFDETIACVEDGCDKTIDIEGISQWINSLQ</sequence>
<keyword evidence="12" id="KW-1185">Reference proteome</keyword>
<evidence type="ECO:0000256" key="2">
    <source>
        <dbReference type="ARBA" id="ARBA00005619"/>
    </source>
</evidence>
<name>A0A0N5BKF5_STREA</name>
<dbReference type="Gene3D" id="3.40.50.300">
    <property type="entry name" value="P-loop containing nucleotide triphosphate hydrolases"/>
    <property type="match status" value="1"/>
</dbReference>
<dbReference type="GO" id="GO:0005525">
    <property type="term" value="F:GTP binding"/>
    <property type="evidence" value="ECO:0007669"/>
    <property type="project" value="UniProtKB-KW"/>
</dbReference>
<feature type="transmembrane region" description="Helical" evidence="11">
    <location>
        <begin position="12"/>
        <end position="34"/>
    </location>
</feature>
<organism evidence="12 13">
    <name type="scientific">Strongyloides papillosus</name>
    <name type="common">Intestinal threadworm</name>
    <dbReference type="NCBI Taxonomy" id="174720"/>
    <lineage>
        <taxon>Eukaryota</taxon>
        <taxon>Metazoa</taxon>
        <taxon>Ecdysozoa</taxon>
        <taxon>Nematoda</taxon>
        <taxon>Chromadorea</taxon>
        <taxon>Rhabditida</taxon>
        <taxon>Tylenchina</taxon>
        <taxon>Panagrolaimomorpha</taxon>
        <taxon>Strongyloidoidea</taxon>
        <taxon>Strongyloididae</taxon>
        <taxon>Strongyloides</taxon>
    </lineage>
</organism>
<dbReference type="InterPro" id="IPR019009">
    <property type="entry name" value="SRP_receptor_beta_su"/>
</dbReference>
<evidence type="ECO:0000313" key="13">
    <source>
        <dbReference type="WBParaSite" id="SPAL_0000641200.1"/>
    </source>
</evidence>
<dbReference type="WBParaSite" id="SPAL_0000641200.1">
    <property type="protein sequence ID" value="SPAL_0000641200.1"/>
    <property type="gene ID" value="SPAL_0000641200"/>
</dbReference>
<dbReference type="Pfam" id="PF09439">
    <property type="entry name" value="SRPRB"/>
    <property type="match status" value="1"/>
</dbReference>
<keyword evidence="7 11" id="KW-1133">Transmembrane helix</keyword>
<comment type="similarity">
    <text evidence="2">Belongs to the SRP receptor beta subunit family.</text>
</comment>
<keyword evidence="6" id="KW-0256">Endoplasmic reticulum</keyword>
<comment type="subcellular location">
    <subcellularLocation>
        <location evidence="1">Endoplasmic reticulum membrane</location>
        <topology evidence="1">Single-pass membrane protein</topology>
    </subcellularLocation>
</comment>
<evidence type="ECO:0000256" key="10">
    <source>
        <dbReference type="ARBA" id="ARBA00023170"/>
    </source>
</evidence>
<keyword evidence="10" id="KW-0675">Receptor</keyword>
<proteinExistence type="inferred from homology"/>
<dbReference type="GO" id="GO:0005789">
    <property type="term" value="C:endoplasmic reticulum membrane"/>
    <property type="evidence" value="ECO:0007669"/>
    <property type="project" value="UniProtKB-SubCell"/>
</dbReference>